<protein>
    <recommendedName>
        <fullName evidence="6">Amino acid transporter transmembrane domain-containing protein</fullName>
    </recommendedName>
</protein>
<feature type="transmembrane region" description="Helical" evidence="5">
    <location>
        <begin position="362"/>
        <end position="382"/>
    </location>
</feature>
<dbReference type="EMBL" id="JBEUOH010000026">
    <property type="protein sequence ID" value="KAL0859858.1"/>
    <property type="molecule type" value="Genomic_DNA"/>
</dbReference>
<evidence type="ECO:0000313" key="8">
    <source>
        <dbReference type="Proteomes" id="UP001549920"/>
    </source>
</evidence>
<accession>A0ABR3H4Z4</accession>
<feature type="transmembrane region" description="Helical" evidence="5">
    <location>
        <begin position="133"/>
        <end position="153"/>
    </location>
</feature>
<evidence type="ECO:0000256" key="5">
    <source>
        <dbReference type="SAM" id="Phobius"/>
    </source>
</evidence>
<dbReference type="InterPro" id="IPR013057">
    <property type="entry name" value="AA_transpt_TM"/>
</dbReference>
<keyword evidence="2 5" id="KW-0812">Transmembrane</keyword>
<evidence type="ECO:0000259" key="6">
    <source>
        <dbReference type="Pfam" id="PF01490"/>
    </source>
</evidence>
<keyword evidence="4 5" id="KW-0472">Membrane</keyword>
<evidence type="ECO:0000256" key="4">
    <source>
        <dbReference type="ARBA" id="ARBA00023136"/>
    </source>
</evidence>
<proteinExistence type="predicted"/>
<keyword evidence="3 5" id="KW-1133">Transmembrane helix</keyword>
<keyword evidence="8" id="KW-1185">Reference proteome</keyword>
<evidence type="ECO:0000256" key="2">
    <source>
        <dbReference type="ARBA" id="ARBA00022692"/>
    </source>
</evidence>
<evidence type="ECO:0000313" key="7">
    <source>
        <dbReference type="EMBL" id="KAL0859858.1"/>
    </source>
</evidence>
<name>A0ABR3H4Z4_LOXSC</name>
<gene>
    <name evidence="7" type="ORF">ABMA27_010197</name>
</gene>
<evidence type="ECO:0000256" key="1">
    <source>
        <dbReference type="ARBA" id="ARBA00004141"/>
    </source>
</evidence>
<dbReference type="Proteomes" id="UP001549920">
    <property type="component" value="Unassembled WGS sequence"/>
</dbReference>
<feature type="transmembrane region" description="Helical" evidence="5">
    <location>
        <begin position="69"/>
        <end position="92"/>
    </location>
</feature>
<organism evidence="7 8">
    <name type="scientific">Loxostege sticticalis</name>
    <name type="common">Beet webworm moth</name>
    <dbReference type="NCBI Taxonomy" id="481309"/>
    <lineage>
        <taxon>Eukaryota</taxon>
        <taxon>Metazoa</taxon>
        <taxon>Ecdysozoa</taxon>
        <taxon>Arthropoda</taxon>
        <taxon>Hexapoda</taxon>
        <taxon>Insecta</taxon>
        <taxon>Pterygota</taxon>
        <taxon>Neoptera</taxon>
        <taxon>Endopterygota</taxon>
        <taxon>Lepidoptera</taxon>
        <taxon>Glossata</taxon>
        <taxon>Ditrysia</taxon>
        <taxon>Pyraloidea</taxon>
        <taxon>Crambidae</taxon>
        <taxon>Pyraustinae</taxon>
        <taxon>Loxostege</taxon>
    </lineage>
</organism>
<feature type="domain" description="Amino acid transporter transmembrane" evidence="6">
    <location>
        <begin position="38"/>
        <end position="436"/>
    </location>
</feature>
<feature type="transmembrane region" description="Helical" evidence="5">
    <location>
        <begin position="245"/>
        <end position="264"/>
    </location>
</feature>
<feature type="transmembrane region" description="Helical" evidence="5">
    <location>
        <begin position="180"/>
        <end position="199"/>
    </location>
</feature>
<comment type="caution">
    <text evidence="7">The sequence shown here is derived from an EMBL/GenBank/DDBJ whole genome shotgun (WGS) entry which is preliminary data.</text>
</comment>
<comment type="subcellular location">
    <subcellularLocation>
        <location evidence="1">Membrane</location>
        <topology evidence="1">Multi-pass membrane protein</topology>
    </subcellularLocation>
</comment>
<dbReference type="PANTHER" id="PTHR22950">
    <property type="entry name" value="AMINO ACID TRANSPORTER"/>
    <property type="match status" value="1"/>
</dbReference>
<dbReference type="PANTHER" id="PTHR22950:SF349">
    <property type="entry name" value="AMINO ACID TRANSPORTER TRANSMEMBRANE DOMAIN-CONTAINING PROTEIN"/>
    <property type="match status" value="1"/>
</dbReference>
<dbReference type="Pfam" id="PF01490">
    <property type="entry name" value="Aa_trans"/>
    <property type="match status" value="1"/>
</dbReference>
<feature type="transmembrane region" description="Helical" evidence="5">
    <location>
        <begin position="423"/>
        <end position="443"/>
    </location>
</feature>
<feature type="transmembrane region" description="Helical" evidence="5">
    <location>
        <begin position="388"/>
        <end position="411"/>
    </location>
</feature>
<evidence type="ECO:0000256" key="3">
    <source>
        <dbReference type="ARBA" id="ARBA00022989"/>
    </source>
</evidence>
<feature type="transmembrane region" description="Helical" evidence="5">
    <location>
        <begin position="276"/>
        <end position="300"/>
    </location>
</feature>
<reference evidence="7 8" key="1">
    <citation type="submission" date="2024-06" db="EMBL/GenBank/DDBJ databases">
        <title>A chromosome-level genome assembly of beet webworm, Loxostege sticticalis.</title>
        <authorList>
            <person name="Zhang Y."/>
        </authorList>
    </citation>
    <scope>NUCLEOTIDE SEQUENCE [LARGE SCALE GENOMIC DNA]</scope>
    <source>
        <strain evidence="7">AQ026</strain>
        <tissue evidence="7">Whole body</tissue>
    </source>
</reference>
<feature type="transmembrane region" description="Helical" evidence="5">
    <location>
        <begin position="206"/>
        <end position="225"/>
    </location>
</feature>
<feature type="transmembrane region" description="Helical" evidence="5">
    <location>
        <begin position="320"/>
        <end position="341"/>
    </location>
</feature>
<sequence length="456" mass="51189">MEPVRTGPKPRPVFKVVAFTEEEENAFDYVKDRQNPHPTGVLGATAHMVKGALGGGILGGHVAYVKAGVWMGLVLNLFFGVYMAYCLHLLVWSAQQLYKRTRISTMTYPDVGEAAFACHPNRIVKKMSRCFRYIIDIIICIDLYGACACYQLIISKSIKQLVENTQLTSMEGLGENYPHLRIYLAAMIVPIILICLIRYLKYLAPFSLGANAVVFTALCTAVYYAVKNNPSFLGLTGVTTFWETLEFVGMIVFSMSCAGVVIPIENNMADPKKFPISLVIGMSIIVFGTAFVSFFGYTAYLEYSEAPITVNFPMTVYGKVLKGLIAVMIYVTHAVNFWPPFQICYYYISRCVNQNRIVFWEYIWRAIFVALVGCLAIGFPSINALMGFLGTFCLTNMAFIWPLLIHLCVIWERPGLGKYYWRLWRCVGMMSVAIFIFFCGTVVNASELVAVFKGEL</sequence>